<evidence type="ECO:0000313" key="1">
    <source>
        <dbReference type="EMBL" id="BAJ97085.1"/>
    </source>
</evidence>
<dbReference type="EMBL" id="AK365882">
    <property type="protein sequence ID" value="BAJ97085.1"/>
    <property type="molecule type" value="mRNA"/>
</dbReference>
<reference evidence="1" key="1">
    <citation type="journal article" date="2011" name="Plant Physiol.">
        <title>Comprehensive sequence analysis of 24,783 barley full-length cDNAs derived from 12 clone libraries.</title>
        <authorList>
            <person name="Matsumoto T."/>
            <person name="Tanaka T."/>
            <person name="Sakai H."/>
            <person name="Amano N."/>
            <person name="Kanamori H."/>
            <person name="Kurita K."/>
            <person name="Kikuta A."/>
            <person name="Kamiya K."/>
            <person name="Yamamoto M."/>
            <person name="Ikawa H."/>
            <person name="Fujii N."/>
            <person name="Hori K."/>
            <person name="Itoh T."/>
            <person name="Sato K."/>
        </authorList>
    </citation>
    <scope>NUCLEOTIDE SEQUENCE</scope>
    <source>
        <tissue evidence="1">Shoot and root</tissue>
    </source>
</reference>
<dbReference type="AlphaFoldDB" id="F2DPR4"/>
<name>F2DPR4_HORVV</name>
<sequence>MGVLKQLLTRQIQKTIRKLHEATELSEKEKLIDRLGQFKSIGKAGLKTLSYFVMR</sequence>
<accession>F2DPR4</accession>
<organism evidence="1">
    <name type="scientific">Hordeum vulgare subsp. vulgare</name>
    <name type="common">Domesticated barley</name>
    <dbReference type="NCBI Taxonomy" id="112509"/>
    <lineage>
        <taxon>Eukaryota</taxon>
        <taxon>Viridiplantae</taxon>
        <taxon>Streptophyta</taxon>
        <taxon>Embryophyta</taxon>
        <taxon>Tracheophyta</taxon>
        <taxon>Spermatophyta</taxon>
        <taxon>Magnoliopsida</taxon>
        <taxon>Liliopsida</taxon>
        <taxon>Poales</taxon>
        <taxon>Poaceae</taxon>
        <taxon>BOP clade</taxon>
        <taxon>Pooideae</taxon>
        <taxon>Triticodae</taxon>
        <taxon>Triticeae</taxon>
        <taxon>Hordeinae</taxon>
        <taxon>Hordeum</taxon>
    </lineage>
</organism>
<protein>
    <submittedName>
        <fullName evidence="1">Predicted protein</fullName>
    </submittedName>
</protein>
<proteinExistence type="evidence at transcript level"/>